<dbReference type="Proteomes" id="UP000762676">
    <property type="component" value="Unassembled WGS sequence"/>
</dbReference>
<gene>
    <name evidence="2" type="ORF">ElyMa_000573300</name>
</gene>
<keyword evidence="1" id="KW-0812">Transmembrane</keyword>
<keyword evidence="3" id="KW-1185">Reference proteome</keyword>
<dbReference type="Pfam" id="PF24681">
    <property type="entry name" value="Kelch_KLHDC2_KLHL20_DRC7"/>
    <property type="match status" value="1"/>
</dbReference>
<evidence type="ECO:0000313" key="3">
    <source>
        <dbReference type="Proteomes" id="UP000762676"/>
    </source>
</evidence>
<evidence type="ECO:0000313" key="2">
    <source>
        <dbReference type="EMBL" id="GFR80120.1"/>
    </source>
</evidence>
<dbReference type="Gene3D" id="2.120.10.80">
    <property type="entry name" value="Kelch-type beta propeller"/>
    <property type="match status" value="2"/>
</dbReference>
<evidence type="ECO:0000256" key="1">
    <source>
        <dbReference type="SAM" id="Phobius"/>
    </source>
</evidence>
<name>A0AAV4G6C9_9GAST</name>
<dbReference type="SUPFAM" id="SSF117281">
    <property type="entry name" value="Kelch motif"/>
    <property type="match status" value="1"/>
</dbReference>
<keyword evidence="1" id="KW-1133">Transmembrane helix</keyword>
<keyword evidence="1" id="KW-0472">Membrane</keyword>
<dbReference type="AlphaFoldDB" id="A0AAV4G6C9"/>
<feature type="transmembrane region" description="Helical" evidence="1">
    <location>
        <begin position="565"/>
        <end position="590"/>
    </location>
</feature>
<dbReference type="PANTHER" id="PTHR23244">
    <property type="entry name" value="KELCH REPEAT DOMAIN"/>
    <property type="match status" value="1"/>
</dbReference>
<reference evidence="2 3" key="1">
    <citation type="journal article" date="2021" name="Elife">
        <title>Chloroplast acquisition without the gene transfer in kleptoplastic sea slugs, Plakobranchus ocellatus.</title>
        <authorList>
            <person name="Maeda T."/>
            <person name="Takahashi S."/>
            <person name="Yoshida T."/>
            <person name="Shimamura S."/>
            <person name="Takaki Y."/>
            <person name="Nagai Y."/>
            <person name="Toyoda A."/>
            <person name="Suzuki Y."/>
            <person name="Arimoto A."/>
            <person name="Ishii H."/>
            <person name="Satoh N."/>
            <person name="Nishiyama T."/>
            <person name="Hasebe M."/>
            <person name="Maruyama T."/>
            <person name="Minagawa J."/>
            <person name="Obokata J."/>
            <person name="Shigenobu S."/>
        </authorList>
    </citation>
    <scope>NUCLEOTIDE SEQUENCE [LARGE SCALE GENOMIC DNA]</scope>
</reference>
<sequence length="619" mass="69333">MTYYELKSKQAFNYVFDETNEDMSSHMFAYLHYKHFKNFLNDKPATKKLIIFSDGCGYQNKCTNGSNAFLKLATEQDVTIEEKFLVSGHTQMECDSVHSVVESKLKGCDIYVPSDLMVAIQLARQHPFPYKVKDVKWSEAVKLSELVKSIRPGKKRWAWLGGDQIVDCVSTNQYPGGRSGASTWHDEHRNVSWMFGGQGFSDLPSGKPHLQNDLWQFYSGGKEMKEFFVKLGPAQSKSNAEGRSEQDFQSWPGKRHHSSMCGLPDMFVLHGGLGENGSALEDMWKYDMKTNSWTQLFRKGPGPRGHSGVWCFGSFMYLFGGIGVNGQILNDMWRLNLLSLEWTLLQPPSDDKTYLPKARNGPATWISDGTLYMFGGNTAPSFSYSMQLTEGLTSDLWVYYPCNATWECISDSLETTANGIHTSYAGKKLTINAPSPRIGAGSWQDSFGSLWLFGGAGVQNHATKMNRHSQVLSDLWRFSFKLKNWVFVGGSSGSGQAGVYKTLGKETEDGVPGGRTEMMVFYGACDKIYIFGGVGHDARKIDGFLNDLWSVNVSTILSGRYRISAFSLLLFLGVCISLLIFSLILGVWGFRNKSHEILSRHMNGSSGHQYRQLKNNSDI</sequence>
<dbReference type="InterPro" id="IPR015915">
    <property type="entry name" value="Kelch-typ_b-propeller"/>
</dbReference>
<organism evidence="2 3">
    <name type="scientific">Elysia marginata</name>
    <dbReference type="NCBI Taxonomy" id="1093978"/>
    <lineage>
        <taxon>Eukaryota</taxon>
        <taxon>Metazoa</taxon>
        <taxon>Spiralia</taxon>
        <taxon>Lophotrochozoa</taxon>
        <taxon>Mollusca</taxon>
        <taxon>Gastropoda</taxon>
        <taxon>Heterobranchia</taxon>
        <taxon>Euthyneura</taxon>
        <taxon>Panpulmonata</taxon>
        <taxon>Sacoglossa</taxon>
        <taxon>Placobranchoidea</taxon>
        <taxon>Plakobranchidae</taxon>
        <taxon>Elysia</taxon>
    </lineage>
</organism>
<dbReference type="EMBL" id="BMAT01001122">
    <property type="protein sequence ID" value="GFR80120.1"/>
    <property type="molecule type" value="Genomic_DNA"/>
</dbReference>
<comment type="caution">
    <text evidence="2">The sequence shown here is derived from an EMBL/GenBank/DDBJ whole genome shotgun (WGS) entry which is preliminary data.</text>
</comment>
<accession>A0AAV4G6C9</accession>
<proteinExistence type="predicted"/>
<protein>
    <submittedName>
        <fullName evidence="2">Host cell factor 1</fullName>
    </submittedName>
</protein>